<dbReference type="Proteomes" id="UP001432251">
    <property type="component" value="Chromosome"/>
</dbReference>
<name>A0ACD5AJ64_9ACTN</name>
<organism evidence="1 2">
    <name type="scientific">Streptomyces citrinus</name>
    <dbReference type="NCBI Taxonomy" id="3118173"/>
    <lineage>
        <taxon>Bacteria</taxon>
        <taxon>Bacillati</taxon>
        <taxon>Actinomycetota</taxon>
        <taxon>Actinomycetes</taxon>
        <taxon>Kitasatosporales</taxon>
        <taxon>Streptomycetaceae</taxon>
        <taxon>Streptomyces</taxon>
    </lineage>
</organism>
<gene>
    <name evidence="1" type="ORF">V2W30_30795</name>
</gene>
<protein>
    <submittedName>
        <fullName evidence="1">DUF6479 family protein</fullName>
    </submittedName>
</protein>
<accession>A0ACD5AJ64</accession>
<dbReference type="EMBL" id="CP146022">
    <property type="protein sequence ID" value="WWQ67287.1"/>
    <property type="molecule type" value="Genomic_DNA"/>
</dbReference>
<reference evidence="1" key="1">
    <citation type="journal article" date="2025" name="Int. J. Syst. Evol. Microbiol.">
        <title>Streptomyces citrinus sp. nov., with yellow diffusible pigment.</title>
        <authorList>
            <person name="He Y."/>
            <person name="Yang E."/>
            <person name="Xu J."/>
            <person name="Sun Y."/>
            <person name="Sun L."/>
        </authorList>
    </citation>
    <scope>NUCLEOTIDE SEQUENCE</scope>
    <source>
        <strain evidence="1">Q6</strain>
    </source>
</reference>
<evidence type="ECO:0000313" key="1">
    <source>
        <dbReference type="EMBL" id="WWQ67287.1"/>
    </source>
</evidence>
<evidence type="ECO:0000313" key="2">
    <source>
        <dbReference type="Proteomes" id="UP001432251"/>
    </source>
</evidence>
<keyword evidence="2" id="KW-1185">Reference proteome</keyword>
<proteinExistence type="predicted"/>
<sequence>MNRLATTTVTALPDVSAAVVSFVGGLVIALALIWAVWFGIRTRRREPGPPAPEEQPKLPDSGPVREVQEVREPEEMPKTDDNRHRLTPHQLKHQSSRPSDDQHRPRWSGDSG</sequence>